<reference evidence="3 4" key="1">
    <citation type="journal article" date="2007" name="Int. J. Syst. Evol. Microbiol.">
        <title>Marixanthomonas ophiurae gen. nov., sp. nov., a marine bacterium of the family Flavobacteriaceae isolated from a deep-sea brittle star.</title>
        <authorList>
            <person name="Romanenko L.A."/>
            <person name="Uchino M."/>
            <person name="Frolova G.M."/>
            <person name="Mikhailov V.V."/>
        </authorList>
    </citation>
    <scope>NUCLEOTIDE SEQUENCE [LARGE SCALE GENOMIC DNA]</scope>
    <source>
        <strain evidence="3 4">KMM 3046</strain>
    </source>
</reference>
<comment type="caution">
    <text evidence="3">The sequence shown here is derived from an EMBL/GenBank/DDBJ whole genome shotgun (WGS) entry which is preliminary data.</text>
</comment>
<accession>A0A3E1Q8V4</accession>
<dbReference type="GO" id="GO:0016757">
    <property type="term" value="F:glycosyltransferase activity"/>
    <property type="evidence" value="ECO:0007669"/>
    <property type="project" value="InterPro"/>
</dbReference>
<dbReference type="Gene3D" id="3.40.50.2000">
    <property type="entry name" value="Glycogen Phosphorylase B"/>
    <property type="match status" value="2"/>
</dbReference>
<evidence type="ECO:0000259" key="1">
    <source>
        <dbReference type="Pfam" id="PF00534"/>
    </source>
</evidence>
<dbReference type="Proteomes" id="UP000261082">
    <property type="component" value="Unassembled WGS sequence"/>
</dbReference>
<dbReference type="EMBL" id="QVID01000001">
    <property type="protein sequence ID" value="RFN58552.1"/>
    <property type="molecule type" value="Genomic_DNA"/>
</dbReference>
<protein>
    <submittedName>
        <fullName evidence="3">Glycosyltransferase family 4 protein</fullName>
    </submittedName>
</protein>
<organism evidence="3 4">
    <name type="scientific">Marixanthomonas ophiurae</name>
    <dbReference type="NCBI Taxonomy" id="387659"/>
    <lineage>
        <taxon>Bacteria</taxon>
        <taxon>Pseudomonadati</taxon>
        <taxon>Bacteroidota</taxon>
        <taxon>Flavobacteriia</taxon>
        <taxon>Flavobacteriales</taxon>
        <taxon>Flavobacteriaceae</taxon>
        <taxon>Marixanthomonas</taxon>
    </lineage>
</organism>
<feature type="domain" description="Glycosyltransferase subfamily 4-like N-terminal" evidence="2">
    <location>
        <begin position="22"/>
        <end position="174"/>
    </location>
</feature>
<gene>
    <name evidence="3" type="ORF">DZ858_00245</name>
</gene>
<evidence type="ECO:0000313" key="4">
    <source>
        <dbReference type="Proteomes" id="UP000261082"/>
    </source>
</evidence>
<dbReference type="OrthoDB" id="798298at2"/>
<keyword evidence="3" id="KW-0808">Transferase</keyword>
<proteinExistence type="predicted"/>
<dbReference type="PANTHER" id="PTHR12526">
    <property type="entry name" value="GLYCOSYLTRANSFERASE"/>
    <property type="match status" value="1"/>
</dbReference>
<name>A0A3E1Q8V4_9FLAO</name>
<dbReference type="InterPro" id="IPR001296">
    <property type="entry name" value="Glyco_trans_1"/>
</dbReference>
<dbReference type="PANTHER" id="PTHR12526:SF630">
    <property type="entry name" value="GLYCOSYLTRANSFERASE"/>
    <property type="match status" value="1"/>
</dbReference>
<dbReference type="RefSeq" id="WP_117157580.1">
    <property type="nucleotide sequence ID" value="NZ_QVID01000001.1"/>
</dbReference>
<dbReference type="InterPro" id="IPR028098">
    <property type="entry name" value="Glyco_trans_4-like_N"/>
</dbReference>
<keyword evidence="4" id="KW-1185">Reference proteome</keyword>
<dbReference type="SUPFAM" id="SSF53756">
    <property type="entry name" value="UDP-Glycosyltransferase/glycogen phosphorylase"/>
    <property type="match status" value="1"/>
</dbReference>
<dbReference type="Pfam" id="PF00534">
    <property type="entry name" value="Glycos_transf_1"/>
    <property type="match status" value="1"/>
</dbReference>
<evidence type="ECO:0000313" key="3">
    <source>
        <dbReference type="EMBL" id="RFN58552.1"/>
    </source>
</evidence>
<feature type="domain" description="Glycosyl transferase family 1" evidence="1">
    <location>
        <begin position="182"/>
        <end position="344"/>
    </location>
</feature>
<evidence type="ECO:0000259" key="2">
    <source>
        <dbReference type="Pfam" id="PF13439"/>
    </source>
</evidence>
<sequence length="368" mass="41586">MASKQPSTKIKVCLVAISLGRGGAERATALLSRMLHKKGFNVSIAILNDMVDYPYEGKLFNLGALKTEPDTLSKRLARFKKLKAFFKEEQFDYIIDTRSRGSAAKDLFYLHYLYKKQRIIYVVHSFNIFQYFPKQQWLAKKMINKAEAVVGVSKAISEKINTEFETNKAITIYNPSEPFSEKETENPFSEKYILYLGRIEEKVKNFTLLLEGYKASKLSGGNIYLKIVGDGPDVDFIQQKIQEMGLSETVTLYPFTPAILPYVKNALYLTLTSRYEGFPMVLIEALSVGTPVLSVHCESGPDEIIVNKNNGLLIENHSVEALSEAMNTLAFDEDLYKTCKESAPESISHLTMDAIAEKWATVLKNKHL</sequence>
<dbReference type="Pfam" id="PF13439">
    <property type="entry name" value="Glyco_transf_4"/>
    <property type="match status" value="1"/>
</dbReference>
<dbReference type="AlphaFoldDB" id="A0A3E1Q8V4"/>